<evidence type="ECO:0008006" key="10">
    <source>
        <dbReference type="Google" id="ProtNLM"/>
    </source>
</evidence>
<dbReference type="Proteomes" id="UP000002279">
    <property type="component" value="Chromosome 17"/>
</dbReference>
<dbReference type="GeneTree" id="ENSGT00940000154558"/>
<evidence type="ECO:0000256" key="1">
    <source>
        <dbReference type="ARBA" id="ARBA00004606"/>
    </source>
</evidence>
<dbReference type="InterPro" id="IPR016186">
    <property type="entry name" value="C-type_lectin-like/link_sf"/>
</dbReference>
<protein>
    <recommendedName>
        <fullName evidence="10">C-type lectin domain-containing protein</fullName>
    </recommendedName>
</protein>
<reference evidence="8" key="2">
    <citation type="submission" date="2025-08" db="UniProtKB">
        <authorList>
            <consortium name="Ensembl"/>
        </authorList>
    </citation>
    <scope>IDENTIFICATION</scope>
    <source>
        <strain evidence="8">Glennie</strain>
    </source>
</reference>
<dbReference type="SUPFAM" id="SSF56436">
    <property type="entry name" value="C-type lectin-like"/>
    <property type="match status" value="1"/>
</dbReference>
<dbReference type="Gene3D" id="3.10.100.10">
    <property type="entry name" value="Mannose-Binding Protein A, subunit A"/>
    <property type="match status" value="1"/>
</dbReference>
<name>A0A6I8N522_ORNAN</name>
<evidence type="ECO:0000313" key="8">
    <source>
        <dbReference type="Ensembl" id="ENSOANP00000036083.1"/>
    </source>
</evidence>
<dbReference type="GO" id="GO:0030246">
    <property type="term" value="F:carbohydrate binding"/>
    <property type="evidence" value="ECO:0007669"/>
    <property type="project" value="UniProtKB-KW"/>
</dbReference>
<comment type="subcellular location">
    <subcellularLocation>
        <location evidence="1">Membrane</location>
        <topology evidence="1">Single-pass type II membrane protein</topology>
    </subcellularLocation>
</comment>
<dbReference type="GO" id="GO:0045954">
    <property type="term" value="P:positive regulation of natural killer cell mediated cytotoxicity"/>
    <property type="evidence" value="ECO:0000318"/>
    <property type="project" value="GO_Central"/>
</dbReference>
<sequence>MRRLDESHVSRLILCDRKGNRENQHGIKPSSIPPSDSPAPWRLVALSLGVLCLSLLVTVGILGLNGKSVSLRIKSIQSQPSNVIPFRECCYSGSCPEKWIWHRGNCYYLSREEKNWSESQTHCSKRWGR</sequence>
<keyword evidence="6 7" id="KW-0472">Membrane</keyword>
<dbReference type="AlphaFoldDB" id="A0A6I8N522"/>
<keyword evidence="5 7" id="KW-1133">Transmembrane helix</keyword>
<keyword evidence="4" id="KW-0735">Signal-anchor</keyword>
<evidence type="ECO:0000256" key="2">
    <source>
        <dbReference type="ARBA" id="ARBA00022692"/>
    </source>
</evidence>
<dbReference type="InterPro" id="IPR050919">
    <property type="entry name" value="NKG2/CD94_NK_receptors"/>
</dbReference>
<dbReference type="InterPro" id="IPR016187">
    <property type="entry name" value="CTDL_fold"/>
</dbReference>
<dbReference type="InParanoid" id="A0A6I8N522"/>
<reference evidence="8 9" key="1">
    <citation type="journal article" date="2008" name="Nature">
        <title>Genome analysis of the platypus reveals unique signatures of evolution.</title>
        <authorList>
            <person name="Warren W.C."/>
            <person name="Hillier L.W."/>
            <person name="Marshall Graves J.A."/>
            <person name="Birney E."/>
            <person name="Ponting C.P."/>
            <person name="Grutzner F."/>
            <person name="Belov K."/>
            <person name="Miller W."/>
            <person name="Clarke L."/>
            <person name="Chinwalla A.T."/>
            <person name="Yang S.P."/>
            <person name="Heger A."/>
            <person name="Locke D.P."/>
            <person name="Miethke P."/>
            <person name="Waters P.D."/>
            <person name="Veyrunes F."/>
            <person name="Fulton L."/>
            <person name="Fulton B."/>
            <person name="Graves T."/>
            <person name="Wallis J."/>
            <person name="Puente X.S."/>
            <person name="Lopez-Otin C."/>
            <person name="Ordonez G.R."/>
            <person name="Eichler E.E."/>
            <person name="Chen L."/>
            <person name="Cheng Z."/>
            <person name="Deakin J.E."/>
            <person name="Alsop A."/>
            <person name="Thompson K."/>
            <person name="Kirby P."/>
            <person name="Papenfuss A.T."/>
            <person name="Wakefield M.J."/>
            <person name="Olender T."/>
            <person name="Lancet D."/>
            <person name="Huttley G.A."/>
            <person name="Smit A.F."/>
            <person name="Pask A."/>
            <person name="Temple-Smith P."/>
            <person name="Batzer M.A."/>
            <person name="Walker J.A."/>
            <person name="Konkel M.K."/>
            <person name="Harris R.S."/>
            <person name="Whittington C.M."/>
            <person name="Wong E.S."/>
            <person name="Gemmell N.J."/>
            <person name="Buschiazzo E."/>
            <person name="Vargas Jentzsch I.M."/>
            <person name="Merkel A."/>
            <person name="Schmitz J."/>
            <person name="Zemann A."/>
            <person name="Churakov G."/>
            <person name="Kriegs J.O."/>
            <person name="Brosius J."/>
            <person name="Murchison E.P."/>
            <person name="Sachidanandam R."/>
            <person name="Smith C."/>
            <person name="Hannon G.J."/>
            <person name="Tsend-Ayush E."/>
            <person name="McMillan D."/>
            <person name="Attenborough R."/>
            <person name="Rens W."/>
            <person name="Ferguson-Smith M."/>
            <person name="Lefevre C.M."/>
            <person name="Sharp J.A."/>
            <person name="Nicholas K.R."/>
            <person name="Ray D.A."/>
            <person name="Kube M."/>
            <person name="Reinhardt R."/>
            <person name="Pringle T.H."/>
            <person name="Taylor J."/>
            <person name="Jones R.C."/>
            <person name="Nixon B."/>
            <person name="Dacheux J.L."/>
            <person name="Niwa H."/>
            <person name="Sekita Y."/>
            <person name="Huang X."/>
            <person name="Stark A."/>
            <person name="Kheradpour P."/>
            <person name="Kellis M."/>
            <person name="Flicek P."/>
            <person name="Chen Y."/>
            <person name="Webber C."/>
            <person name="Hardison R."/>
            <person name="Nelson J."/>
            <person name="Hallsworth-Pepin K."/>
            <person name="Delehaunty K."/>
            <person name="Markovic C."/>
            <person name="Minx P."/>
            <person name="Feng Y."/>
            <person name="Kremitzki C."/>
            <person name="Mitreva M."/>
            <person name="Glasscock J."/>
            <person name="Wylie T."/>
            <person name="Wohldmann P."/>
            <person name="Thiru P."/>
            <person name="Nhan M.N."/>
            <person name="Pohl C.S."/>
            <person name="Smith S.M."/>
            <person name="Hou S."/>
            <person name="Nefedov M."/>
            <person name="de Jong P.J."/>
            <person name="Renfree M.B."/>
            <person name="Mardis E.R."/>
            <person name="Wilson R.K."/>
        </authorList>
    </citation>
    <scope>NUCLEOTIDE SEQUENCE [LARGE SCALE GENOMIC DNA]</scope>
    <source>
        <strain evidence="8 9">Glennie</strain>
    </source>
</reference>
<dbReference type="Ensembl" id="ENSOANT00000046728.1">
    <property type="protein sequence ID" value="ENSOANP00000036083.1"/>
    <property type="gene ID" value="ENSOANG00000047604.1"/>
</dbReference>
<feature type="transmembrane region" description="Helical" evidence="7">
    <location>
        <begin position="43"/>
        <end position="64"/>
    </location>
</feature>
<dbReference type="PANTHER" id="PTHR22800:SF252">
    <property type="entry name" value="NATURAL KILLER CELLS ANTIGEN CD94"/>
    <property type="match status" value="1"/>
</dbReference>
<keyword evidence="3" id="KW-0430">Lectin</keyword>
<keyword evidence="2 7" id="KW-0812">Transmembrane</keyword>
<organism evidence="8 9">
    <name type="scientific">Ornithorhynchus anatinus</name>
    <name type="common">Duckbill platypus</name>
    <dbReference type="NCBI Taxonomy" id="9258"/>
    <lineage>
        <taxon>Eukaryota</taxon>
        <taxon>Metazoa</taxon>
        <taxon>Chordata</taxon>
        <taxon>Craniata</taxon>
        <taxon>Vertebrata</taxon>
        <taxon>Euteleostomi</taxon>
        <taxon>Mammalia</taxon>
        <taxon>Monotremata</taxon>
        <taxon>Ornithorhynchidae</taxon>
        <taxon>Ornithorhynchus</taxon>
    </lineage>
</organism>
<dbReference type="GO" id="GO:0002223">
    <property type="term" value="P:stimulatory C-type lectin receptor signaling pathway"/>
    <property type="evidence" value="ECO:0000318"/>
    <property type="project" value="GO_Central"/>
</dbReference>
<evidence type="ECO:0000256" key="5">
    <source>
        <dbReference type="ARBA" id="ARBA00022989"/>
    </source>
</evidence>
<evidence type="ECO:0000256" key="3">
    <source>
        <dbReference type="ARBA" id="ARBA00022734"/>
    </source>
</evidence>
<evidence type="ECO:0000256" key="7">
    <source>
        <dbReference type="SAM" id="Phobius"/>
    </source>
</evidence>
<evidence type="ECO:0000256" key="6">
    <source>
        <dbReference type="ARBA" id="ARBA00023136"/>
    </source>
</evidence>
<proteinExistence type="predicted"/>
<dbReference type="GO" id="GO:0016020">
    <property type="term" value="C:membrane"/>
    <property type="evidence" value="ECO:0007669"/>
    <property type="project" value="UniProtKB-SubCell"/>
</dbReference>
<evidence type="ECO:0000256" key="4">
    <source>
        <dbReference type="ARBA" id="ARBA00022968"/>
    </source>
</evidence>
<evidence type="ECO:0000313" key="9">
    <source>
        <dbReference type="Proteomes" id="UP000002279"/>
    </source>
</evidence>
<keyword evidence="9" id="KW-1185">Reference proteome</keyword>
<reference evidence="8" key="3">
    <citation type="submission" date="2025-09" db="UniProtKB">
        <authorList>
            <consortium name="Ensembl"/>
        </authorList>
    </citation>
    <scope>IDENTIFICATION</scope>
    <source>
        <strain evidence="8">Glennie</strain>
    </source>
</reference>
<dbReference type="PANTHER" id="PTHR22800">
    <property type="entry name" value="C-TYPE LECTIN PROTEINS"/>
    <property type="match status" value="1"/>
</dbReference>
<accession>A0A6I8N522</accession>